<organism evidence="1 2">
    <name type="scientific">Leifsonia williamsii</name>
    <dbReference type="NCBI Taxonomy" id="3035919"/>
    <lineage>
        <taxon>Bacteria</taxon>
        <taxon>Bacillati</taxon>
        <taxon>Actinomycetota</taxon>
        <taxon>Actinomycetes</taxon>
        <taxon>Micrococcales</taxon>
        <taxon>Microbacteriaceae</taxon>
        <taxon>Leifsonia</taxon>
    </lineage>
</organism>
<dbReference type="CDD" id="cd07812">
    <property type="entry name" value="SRPBCC"/>
    <property type="match status" value="1"/>
</dbReference>
<dbReference type="Pfam" id="PF10604">
    <property type="entry name" value="Polyketide_cyc2"/>
    <property type="match status" value="1"/>
</dbReference>
<comment type="caution">
    <text evidence="1">The sequence shown here is derived from an EMBL/GenBank/DDBJ whole genome shotgun (WGS) entry which is preliminary data.</text>
</comment>
<dbReference type="Proteomes" id="UP001174208">
    <property type="component" value="Unassembled WGS sequence"/>
</dbReference>
<dbReference type="EMBL" id="JAROCF010000001">
    <property type="protein sequence ID" value="MDN4615311.1"/>
    <property type="molecule type" value="Genomic_DNA"/>
</dbReference>
<dbReference type="SUPFAM" id="SSF55961">
    <property type="entry name" value="Bet v1-like"/>
    <property type="match status" value="1"/>
</dbReference>
<sequence length="154" mass="16752">MRRIVNTIDIAASPHAIYAALRDLGTYPTWLRHSLVYRGTTTKAGADPTYQDSTMLGRMPGSLIADTPDHELRFHQRKPSGALDAVIEYDVADDGTTELTRVTRIGELTTHGVLRAVQPVLVRMAAAESRRTMAALKAHVEAAPPASPTARHEG</sequence>
<dbReference type="Gene3D" id="3.30.530.20">
    <property type="match status" value="1"/>
</dbReference>
<protein>
    <submittedName>
        <fullName evidence="1">SRPBCC family protein</fullName>
    </submittedName>
</protein>
<accession>A0ABT8KCY9</accession>
<gene>
    <name evidence="1" type="ORF">P5G50_12725</name>
</gene>
<dbReference type="InterPro" id="IPR019587">
    <property type="entry name" value="Polyketide_cyclase/dehydratase"/>
</dbReference>
<reference evidence="1" key="1">
    <citation type="submission" date="2023-06" db="EMBL/GenBank/DDBJ databases">
        <title>MT1 and MT2 Draft Genomes of Novel Species.</title>
        <authorList>
            <person name="Venkateswaran K."/>
        </authorList>
    </citation>
    <scope>NUCLEOTIDE SEQUENCE</scope>
    <source>
        <strain evidence="1">F6_8S_P_1B</strain>
    </source>
</reference>
<proteinExistence type="predicted"/>
<evidence type="ECO:0000313" key="1">
    <source>
        <dbReference type="EMBL" id="MDN4615311.1"/>
    </source>
</evidence>
<name>A0ABT8KCY9_9MICO</name>
<dbReference type="RefSeq" id="WP_301208498.1">
    <property type="nucleotide sequence ID" value="NZ_JAROCF010000001.1"/>
</dbReference>
<evidence type="ECO:0000313" key="2">
    <source>
        <dbReference type="Proteomes" id="UP001174208"/>
    </source>
</evidence>
<keyword evidence="2" id="KW-1185">Reference proteome</keyword>
<dbReference type="InterPro" id="IPR023393">
    <property type="entry name" value="START-like_dom_sf"/>
</dbReference>